<feature type="region of interest" description="Disordered" evidence="1">
    <location>
        <begin position="115"/>
        <end position="139"/>
    </location>
</feature>
<sequence>MTPEARMEALASACGDTLEQLADQILACAGVAVAVIAGPESVSAPVRVPVPGPGDTTVVLGHVALTRCTVELGGVRGDGVRAGYDPTGAVAAAICDAEAARQGSLAGRVDELYRKSRQDKAARDRERANTVAMTRMEQP</sequence>
<dbReference type="AlphaFoldDB" id="A0A0K0XB00"/>
<dbReference type="EMBL" id="CP012150">
    <property type="protein sequence ID" value="AKS34570.1"/>
    <property type="molecule type" value="Genomic_DNA"/>
</dbReference>
<dbReference type="GO" id="GO:0015716">
    <property type="term" value="P:organic phosphonate transport"/>
    <property type="evidence" value="ECO:0007669"/>
    <property type="project" value="InterPro"/>
</dbReference>
<dbReference type="KEGG" id="mgo:AFA91_24760"/>
<reference evidence="2 3" key="1">
    <citation type="submission" date="2015-07" db="EMBL/GenBank/DDBJ databases">
        <title>Complete genome sequence of Mycobacterium goodii X7B, a facultative thermophilic biodesulfurizing bacterium.</title>
        <authorList>
            <person name="Yu B."/>
            <person name="Li F."/>
            <person name="Xu P."/>
        </authorList>
    </citation>
    <scope>NUCLEOTIDE SEQUENCE [LARGE SCALE GENOMIC DNA]</scope>
    <source>
        <strain evidence="2 3">X7B</strain>
    </source>
</reference>
<dbReference type="PATRIC" id="fig|134601.6.peg.5119"/>
<evidence type="ECO:0000313" key="2">
    <source>
        <dbReference type="EMBL" id="AKS34570.1"/>
    </source>
</evidence>
<protein>
    <submittedName>
        <fullName evidence="2">Phosphonate metabolism PhnG family protein</fullName>
    </submittedName>
</protein>
<evidence type="ECO:0000313" key="3">
    <source>
        <dbReference type="Proteomes" id="UP000062255"/>
    </source>
</evidence>
<dbReference type="OrthoDB" id="4628877at2"/>
<proteinExistence type="predicted"/>
<feature type="compositionally biased region" description="Basic and acidic residues" evidence="1">
    <location>
        <begin position="115"/>
        <end position="128"/>
    </location>
</feature>
<dbReference type="STRING" id="134601.AFA91_24760"/>
<organism evidence="2 3">
    <name type="scientific">Mycolicibacterium goodii</name>
    <name type="common">Mycobacterium goodii</name>
    <dbReference type="NCBI Taxonomy" id="134601"/>
    <lineage>
        <taxon>Bacteria</taxon>
        <taxon>Bacillati</taxon>
        <taxon>Actinomycetota</taxon>
        <taxon>Actinomycetes</taxon>
        <taxon>Mycobacteriales</taxon>
        <taxon>Mycobacteriaceae</taxon>
        <taxon>Mycolicibacterium</taxon>
    </lineage>
</organism>
<evidence type="ECO:0000256" key="1">
    <source>
        <dbReference type="SAM" id="MobiDB-lite"/>
    </source>
</evidence>
<dbReference type="Pfam" id="PF06754">
    <property type="entry name" value="PhnG"/>
    <property type="match status" value="1"/>
</dbReference>
<dbReference type="InterPro" id="IPR009609">
    <property type="entry name" value="Phosphonate_metab_PhnG"/>
</dbReference>
<dbReference type="GO" id="GO:0019634">
    <property type="term" value="P:organic phosphonate metabolic process"/>
    <property type="evidence" value="ECO:0007669"/>
    <property type="project" value="InterPro"/>
</dbReference>
<gene>
    <name evidence="2" type="ORF">AFA91_24760</name>
</gene>
<dbReference type="Proteomes" id="UP000062255">
    <property type="component" value="Chromosome"/>
</dbReference>
<name>A0A0K0XB00_MYCGD</name>
<dbReference type="RefSeq" id="WP_049747025.1">
    <property type="nucleotide sequence ID" value="NZ_CP012150.1"/>
</dbReference>
<accession>A0A0K0XB00</accession>